<feature type="domain" description="TNase-like" evidence="5">
    <location>
        <begin position="82"/>
        <end position="215"/>
    </location>
</feature>
<dbReference type="SMART" id="SM00318">
    <property type="entry name" value="SNc"/>
    <property type="match status" value="1"/>
</dbReference>
<gene>
    <name evidence="6" type="ORF">AAV32_06195</name>
</gene>
<sequence length="234" mass="26015">MRSKKTSSRTSSDTRPRRQIPRAGGASLVALLLAFLAWCVGGDWQGLVQRVVDVVQPDAGPDRRRAVADGSWPALPQGQYRYDLQGQVVHVADGDTLTLRPAGEPQRRIRLANIDAPETGDGAARPGQPHGVAARRELDRLVAGRNLKLRCYEEDQYGRDVCDVMLGENDSANRRMVAAGYAWANQQGKGKHLRDRHVLVLEQQAQRDGLGIWADSGAIRPWVWRYDCWQQGKC</sequence>
<dbReference type="GO" id="GO:0003676">
    <property type="term" value="F:nucleic acid binding"/>
    <property type="evidence" value="ECO:0007669"/>
    <property type="project" value="InterPro"/>
</dbReference>
<evidence type="ECO:0000313" key="6">
    <source>
        <dbReference type="EMBL" id="KKO72771.1"/>
    </source>
</evidence>
<dbReference type="PANTHER" id="PTHR12302">
    <property type="entry name" value="EBNA2 BINDING PROTEIN P100"/>
    <property type="match status" value="1"/>
</dbReference>
<dbReference type="PANTHER" id="PTHR12302:SF3">
    <property type="entry name" value="SERINE_THREONINE-PROTEIN KINASE 31"/>
    <property type="match status" value="1"/>
</dbReference>
<dbReference type="PROSITE" id="PS50830">
    <property type="entry name" value="TNASE_3"/>
    <property type="match status" value="1"/>
</dbReference>
<dbReference type="AlphaFoldDB" id="A0A171KV54"/>
<keyword evidence="1" id="KW-0540">Nuclease</keyword>
<reference evidence="6 7" key="1">
    <citation type="submission" date="2015-04" db="EMBL/GenBank/DDBJ databases">
        <title>Genome sequence of Kerstersia gyiorum CG1.</title>
        <authorList>
            <person name="Greninger A.L."/>
            <person name="Kozyreva V."/>
            <person name="Chaturvedi V."/>
        </authorList>
    </citation>
    <scope>NUCLEOTIDE SEQUENCE [LARGE SCALE GENOMIC DNA]</scope>
    <source>
        <strain evidence="6 7">CG1</strain>
    </source>
</reference>
<name>A0A171KV54_9BURK</name>
<keyword evidence="3" id="KW-0378">Hydrolase</keyword>
<dbReference type="SUPFAM" id="SSF50199">
    <property type="entry name" value="Staphylococcal nuclease"/>
    <property type="match status" value="1"/>
</dbReference>
<proteinExistence type="predicted"/>
<evidence type="ECO:0000313" key="7">
    <source>
        <dbReference type="Proteomes" id="UP000078084"/>
    </source>
</evidence>
<dbReference type="InterPro" id="IPR016071">
    <property type="entry name" value="Staphylococal_nuclease_OB-fold"/>
</dbReference>
<organism evidence="6 7">
    <name type="scientific">Kerstersia gyiorum</name>
    <dbReference type="NCBI Taxonomy" id="206506"/>
    <lineage>
        <taxon>Bacteria</taxon>
        <taxon>Pseudomonadati</taxon>
        <taxon>Pseudomonadota</taxon>
        <taxon>Betaproteobacteria</taxon>
        <taxon>Burkholderiales</taxon>
        <taxon>Alcaligenaceae</taxon>
        <taxon>Kerstersia</taxon>
    </lineage>
</organism>
<dbReference type="EMBL" id="LBNE01000002">
    <property type="protein sequence ID" value="KKO72771.1"/>
    <property type="molecule type" value="Genomic_DNA"/>
</dbReference>
<accession>A0A171KV54</accession>
<protein>
    <recommendedName>
        <fullName evidence="5">TNase-like domain-containing protein</fullName>
    </recommendedName>
</protein>
<dbReference type="InterPro" id="IPR002071">
    <property type="entry name" value="Thermonucl_AS"/>
</dbReference>
<keyword evidence="7" id="KW-1185">Reference proteome</keyword>
<evidence type="ECO:0000259" key="5">
    <source>
        <dbReference type="PROSITE" id="PS50830"/>
    </source>
</evidence>
<dbReference type="GO" id="GO:0016787">
    <property type="term" value="F:hydrolase activity"/>
    <property type="evidence" value="ECO:0007669"/>
    <property type="project" value="UniProtKB-KW"/>
</dbReference>
<dbReference type="Proteomes" id="UP000078084">
    <property type="component" value="Unassembled WGS sequence"/>
</dbReference>
<dbReference type="GO" id="GO:0004519">
    <property type="term" value="F:endonuclease activity"/>
    <property type="evidence" value="ECO:0007669"/>
    <property type="project" value="UniProtKB-KW"/>
</dbReference>
<comment type="caution">
    <text evidence="6">The sequence shown here is derived from an EMBL/GenBank/DDBJ whole genome shotgun (WGS) entry which is preliminary data.</text>
</comment>
<dbReference type="PROSITE" id="PS01123">
    <property type="entry name" value="TNASE_1"/>
    <property type="match status" value="1"/>
</dbReference>
<feature type="region of interest" description="Disordered" evidence="4">
    <location>
        <begin position="1"/>
        <end position="20"/>
    </location>
</feature>
<dbReference type="RefSeq" id="WP_068369420.1">
    <property type="nucleotide sequence ID" value="NZ_LBNE01000002.1"/>
</dbReference>
<dbReference type="InterPro" id="IPR035437">
    <property type="entry name" value="SNase_OB-fold_sf"/>
</dbReference>
<dbReference type="Pfam" id="PF00565">
    <property type="entry name" value="SNase"/>
    <property type="match status" value="1"/>
</dbReference>
<evidence type="ECO:0000256" key="1">
    <source>
        <dbReference type="ARBA" id="ARBA00022722"/>
    </source>
</evidence>
<dbReference type="STRING" id="206506.AAV32_06195"/>
<dbReference type="Gene3D" id="2.40.50.90">
    <property type="match status" value="1"/>
</dbReference>
<evidence type="ECO:0000256" key="3">
    <source>
        <dbReference type="ARBA" id="ARBA00022801"/>
    </source>
</evidence>
<keyword evidence="2" id="KW-0255">Endonuclease</keyword>
<evidence type="ECO:0000256" key="4">
    <source>
        <dbReference type="SAM" id="MobiDB-lite"/>
    </source>
</evidence>
<evidence type="ECO:0000256" key="2">
    <source>
        <dbReference type="ARBA" id="ARBA00022759"/>
    </source>
</evidence>